<accession>A0AA35S1P8</accession>
<evidence type="ECO:0000256" key="1">
    <source>
        <dbReference type="ARBA" id="ARBA00004586"/>
    </source>
</evidence>
<dbReference type="GO" id="GO:0008289">
    <property type="term" value="F:lipid binding"/>
    <property type="evidence" value="ECO:0007669"/>
    <property type="project" value="TreeGrafter"/>
</dbReference>
<dbReference type="GO" id="GO:0005789">
    <property type="term" value="C:endoplasmic reticulum membrane"/>
    <property type="evidence" value="ECO:0007669"/>
    <property type="project" value="UniProtKB-SubCell"/>
</dbReference>
<reference evidence="3" key="1">
    <citation type="submission" date="2023-03" db="EMBL/GenBank/DDBJ databases">
        <authorList>
            <person name="Steffen K."/>
            <person name="Cardenas P."/>
        </authorList>
    </citation>
    <scope>NUCLEOTIDE SEQUENCE</scope>
</reference>
<feature type="compositionally biased region" description="Acidic residues" evidence="2">
    <location>
        <begin position="39"/>
        <end position="57"/>
    </location>
</feature>
<proteinExistence type="predicted"/>
<gene>
    <name evidence="3" type="ORF">GBAR_LOCUS12301</name>
</gene>
<sequence>MHDHNVKVRGCHVLICMFRSRVSHSQAAVMFQQSSGVYPDEDDSETGSEEEEEEEEEVERHVLSSPLEEEEEEEGEDKLMKPTVSTASASHSSPEPQQPSSVQRKKRRGARLRKVVSNITKRVANNRLVRRAAERAVEKAANVPLELTVEVRKLKGVVAVNIPPPPSDTIWYGFKSTPKLELVARPKLGKRAVTFSQITHWIERKLCSLVDEKLTLPNMEDLVVPVLNSGLPEDTQKPLS</sequence>
<feature type="region of interest" description="Disordered" evidence="2">
    <location>
        <begin position="33"/>
        <end position="111"/>
    </location>
</feature>
<dbReference type="AlphaFoldDB" id="A0AA35S1P8"/>
<dbReference type="PANTHER" id="PTHR13466:SF0">
    <property type="entry name" value="SMP-LTD DOMAIN-CONTAINING PROTEIN"/>
    <property type="match status" value="1"/>
</dbReference>
<evidence type="ECO:0000313" key="4">
    <source>
        <dbReference type="Proteomes" id="UP001174909"/>
    </source>
</evidence>
<organism evidence="3 4">
    <name type="scientific">Geodia barretti</name>
    <name type="common">Barrett's horny sponge</name>
    <dbReference type="NCBI Taxonomy" id="519541"/>
    <lineage>
        <taxon>Eukaryota</taxon>
        <taxon>Metazoa</taxon>
        <taxon>Porifera</taxon>
        <taxon>Demospongiae</taxon>
        <taxon>Heteroscleromorpha</taxon>
        <taxon>Tetractinellida</taxon>
        <taxon>Astrophorina</taxon>
        <taxon>Geodiidae</taxon>
        <taxon>Geodia</taxon>
    </lineage>
</organism>
<dbReference type="Proteomes" id="UP001174909">
    <property type="component" value="Unassembled WGS sequence"/>
</dbReference>
<keyword evidence="4" id="KW-1185">Reference proteome</keyword>
<comment type="subcellular location">
    <subcellularLocation>
        <location evidence="1">Endoplasmic reticulum membrane</location>
    </subcellularLocation>
</comment>
<dbReference type="CDD" id="cd21675">
    <property type="entry name" value="SMP_TEX2"/>
    <property type="match status" value="1"/>
</dbReference>
<dbReference type="PANTHER" id="PTHR13466">
    <property type="entry name" value="TEX2 PROTEIN-RELATED"/>
    <property type="match status" value="1"/>
</dbReference>
<comment type="caution">
    <text evidence="3">The sequence shown here is derived from an EMBL/GenBank/DDBJ whole genome shotgun (WGS) entry which is preliminary data.</text>
</comment>
<feature type="compositionally biased region" description="Low complexity" evidence="2">
    <location>
        <begin position="88"/>
        <end position="102"/>
    </location>
</feature>
<feature type="compositionally biased region" description="Acidic residues" evidence="2">
    <location>
        <begin position="67"/>
        <end position="76"/>
    </location>
</feature>
<evidence type="ECO:0000313" key="3">
    <source>
        <dbReference type="EMBL" id="CAI8020581.1"/>
    </source>
</evidence>
<dbReference type="EMBL" id="CASHTH010001837">
    <property type="protein sequence ID" value="CAI8020581.1"/>
    <property type="molecule type" value="Genomic_DNA"/>
</dbReference>
<name>A0AA35S1P8_GEOBA</name>
<protein>
    <submittedName>
        <fullName evidence="3">Testis-expressed protein 2</fullName>
    </submittedName>
</protein>
<evidence type="ECO:0000256" key="2">
    <source>
        <dbReference type="SAM" id="MobiDB-lite"/>
    </source>
</evidence>